<feature type="compositionally biased region" description="Low complexity" evidence="7">
    <location>
        <begin position="725"/>
        <end position="760"/>
    </location>
</feature>
<feature type="compositionally biased region" description="Low complexity" evidence="7">
    <location>
        <begin position="809"/>
        <end position="839"/>
    </location>
</feature>
<sequence length="3395" mass="374441">MRPQNHQLEKNPNAPRKVHSRLALAFIRDFRAKRNSVWILLILLLAQVLCSKATLKQDASSCSQIGRPESNVTLMNGLDNPKVHRFILGHVKTLEDCVQIACKRENISLAYISRFDCFGISCDGEEETCWLLPSFQYPTLVFARLQRGIPKVHNTTINKAGKLSKVHAKQKHEKKTRNIDENQRKGSSSNEGFSSSLNFKRRSNDAEVISTLSSRTRSRTNGIPLVKGKHELSQRSVGERPFLELPYLWKRRRKANQRIRRDVIKHESILGGHFAIRNYDAENGRNRRDSYFDKNIKPLDRQNREMQDDLPREKEDEAMLSDSDMESSQTVYSGSGNEEINNDIQNNNGRIESSQTSLSGSGSDVRMKSQEVLQRYKRNFDDEDEDDDSHSSDDSLPFLGENKMKDEQQDNELQRYKRKLDDDDDDVSSADVWSSGNGISHPPSDPYSGYNDQNEDSEEGNSLRRYKRKAVEPEEMDELSKALSSASPSKRSLEEEEELGSGVPDRTRSTTKNIQSSSSSPSTLSSSSSPSSSSTLAPSSSTATSSIATSSSSPSPSTDQSQVKSENNSKKSKKNISLPVKNADASPQETSSSSSASISISSLPPPPPPPPPSSTSSSSSISVTTSSTGSLPVSQSSQTSTTKVSSSSTTFPKSLDSKKKDAPEKPVKLVSLTKKGSIKIHQGTLNKDTKKSSAVPPQESTSSSSSTSITISPLPLPLPLPPPSSSSTSTSSTSVSQSSSSSTKVSVSTSTFPKVKSSKTNDASKKHVKKTTKKSSAVPPQESTSSTSSTSISISPIPLPLPPLPPPSSSSSSSSTTSTTQSSSSSTKVSVSTSSFPKVKSSKTNDASKKHVKMAAASSSKSLKSSSSKTKAAKSRSTYSISPKKEKSFREKAKQKKQSTKTLLKEKRNKQENKKKIAKEKVDRPTQKQKRQAPYEIGLRNRMRISSYNQATRSNIRPVFASTVGYNRAKMGQGTQYKPQQESGPFSAPSYQYKQINAYRLQGRNNAMTSSIQPVVSSFGAQSAQLYVALRTHLPLRSVIPGPSVHFGFSHDQPRSFIPPTNYAKPNGVRPGYQQIRFPGRTYRPAYGAQPTIPDRFQDHGGSVLAAQMKSLKSQYKNMKYTPTRPDEEKTNVGQGFEGKSCSFPLGMQDGTIKDEQLSSSSDYSMYHSAARGRLGNTPKQNGFAGAWCTGTKHIDRAQYLQIDLGQRRRVCRVATQGMPEFPTWVKEYTLEFSNNGHIWADYTEEGHEKLFDGNTDSTTPVSHSLKQPITARFIRFKPQSWNGPNICMRAELYTSTDPGLKPRDRISKQGLVVYLNFDKSKETSTDDRRTEISRAPGVCGDVASLRDGKTILLDGRKIQPKPRDAITIAAWIRLDNTSGQHSIFDTVGGHSSHGSGQYHFEVSDGKLRWYHRNETANQIFSVESDAVVSENTWTHVAGTYDSHTGISKVYIDGHVNGQAQGSGLLSQDWDSHVGIGTHKDSRFINGLLDEFRIYDYAMEEPEIKKLMTLCNYAKSCGGSLDASSGVIASPNWPSGYKDAKTCIWKITVDKTDKIALNFETFGLQEDGNCDKSRLVIKDGEDEAAKEIGEFCGLNSPRLMRSTGNHMWLQFTSTPEGEGKGFRLTYQTEKNRQTKKEEQPRAPDQNMKCSASTPEYNVTLSGGIKAGSFSEALGVKTLDMCMRQCCLKESCSLAFMISDSCYLVNCKDEESCKTKRARPSGMNPTIVYITHLKEEPHSGLPEEGTSLDNPRPIPPASQCHHTDVSYNFTLVGGIKAGKFNTFGHMSSIDDCIRHCCHDDKCDVVFMIQNNCYNVECANNRGCQMKKAKPSPYNPTLVYVYRGGSKPIAEPVKKFNRPARFSCHNYQVSNTLQNVTLVGGIKSGTFTDKGVVNDIDECKAFCCAEDSCNVAFLIRTNCFLVACKDYDSCKVKPAMSDYYRPKLAYVNWHPPDEEVSPYDKFASLGCWRDTESFAIPSLEGTDPRLSESYRLRAKPIDTCASVAFKHGYKVFGIHRGGACFSGPKADQTFNIFGESADCKSGRGGVGATDVYRLDHDGKYSKLGCWRDTQHRALKKLEHTNPRLNDFYQTRTSPVAKCAEVAKQQGYPVFAIQDGGECLSGPTAEDEFNKYGVSRDCRGRLGGAYANSVYKLIGNFDIQNDELDNSSSTMNTTENSSNKDSMSKPEGGTKQVIGDDLPSKTGTTSMREDFVTLKNGKPKRIVYMAGKVQYNVTLKYGIKSGKFMDEGQVSNISQCISRCGRQPDCDLAFMLGKQCFAVSCSSKALCITKPAFSLFYNPVIVFVTHRKIYDTVKSQQRRCHVSAVQNNVTLVGGINAGKFMELKTDMNSEADMNGETDMNTCIKWCCAKPTCDVAFKLEGVCYAVSCISNNLCKTRPARNAERYNPQIAYVYHDRKGLDRVQANITVTNVNTHDQHETKTRVEQEHAKKTTDKADVSFINDKHRNAGTEGFVQTSTARQHTNQNTAHRILDDKINNNSNYGGRRKPTAGHSQNDEKNYSTKVKHLNGETNNNIYDSNKGKEVGVADHGSMVGTNSYRFSDVNNGNGNSMKNTKIKQENEDTYRQRILNDFVMAGETMNQNNDKIDQSQPVIKQGLMNTAANQTDQSQPIIKQGLKKTNGQPDQSHYFFNGGLTKISPINVNKDEESPTYVKSNGAKETNFSILSPSAADKNQMSERKNTNISSYFTTIRKNKQRKVGNMKQVKLVPWGQNSRNVGIKPLKHLSFFNNFNAGIKTAQKHKHPLGLVAMGPDSTNILKHVASLQNKGVNIKIKQGRHNNVGLVALGPNSGNVVIKHLNLKSFHINQASFPGRVVSINGHGLHKIQPLTNNDASLTTNQQTGRKQTAVSLVNPGRHPAQKSLSKYIHVLNALLESSNTSIHGDSSSNGSVCWDGDVLYNQTLIGGINAGVFTDNGKTTTMDLCMQSCCKQPACDLAFMIEDDCYSVACTSPSSCKTRAARPTQFYPRISFRNKFKDMMSKETSGLASGTSAPQEPSTQSPTHAAASSAKVTTTVAPRVQPTLKVQHSCSATPIKYNVTLRMGLHSGLFTKMGRVDSMDDCIELNCKQPKADVAFMMGTHCYAVQCYSEELCKTEPVFATSFSFLNLKPAVSFLKKNPGSTGHDLALRENPRETCLESTITYDVTLRGGIHAGKFTERPHVNTMRKCIRECCDADSCDLAFMFGDRCYSVTCKSEKSCQAVLAKPTSLKPRISYMSRTSPNNDGVSLAESQEVHPKCHADDISKSLIARNKTLAGGLEAGTFRFLGKVKSMGFCMRMCCARPRCDVAYLIDKNCFSITCFSPALCKITSDHSTANGDVEISAMLKSVKKEELPDEAHSVVVYIIVGTLMFAAGLGGIVWAVCMFLRRHRLRQRHRARSPSDG</sequence>
<feature type="compositionally biased region" description="Low complexity" evidence="7">
    <location>
        <begin position="481"/>
        <end position="490"/>
    </location>
</feature>
<keyword evidence="4" id="KW-1015">Disulfide bond</keyword>
<feature type="region of interest" description="Disordered" evidence="7">
    <location>
        <begin position="158"/>
        <end position="197"/>
    </location>
</feature>
<keyword evidence="2" id="KW-0732">Signal</keyword>
<evidence type="ECO:0000256" key="3">
    <source>
        <dbReference type="ARBA" id="ARBA00023136"/>
    </source>
</evidence>
<dbReference type="InterPro" id="IPR006558">
    <property type="entry name" value="LamG-like"/>
</dbReference>
<feature type="compositionally biased region" description="Low complexity" evidence="7">
    <location>
        <begin position="614"/>
        <end position="654"/>
    </location>
</feature>
<feature type="compositionally biased region" description="Polar residues" evidence="7">
    <location>
        <begin position="2470"/>
        <end position="2483"/>
    </location>
</feature>
<keyword evidence="5" id="KW-0325">Glycoprotein</keyword>
<keyword evidence="8" id="KW-1133">Transmembrane helix</keyword>
<feature type="region of interest" description="Disordered" evidence="7">
    <location>
        <begin position="1630"/>
        <end position="1651"/>
    </location>
</feature>
<dbReference type="CDD" id="cd00057">
    <property type="entry name" value="FA58C"/>
    <property type="match status" value="1"/>
</dbReference>
<dbReference type="Pfam" id="PF00754">
    <property type="entry name" value="F5_F8_type_C"/>
    <property type="match status" value="1"/>
</dbReference>
<dbReference type="RefSeq" id="XP_031554876.1">
    <property type="nucleotide sequence ID" value="XM_031699016.1"/>
</dbReference>
<feature type="compositionally biased region" description="Basic and acidic residues" evidence="7">
    <location>
        <begin position="402"/>
        <end position="421"/>
    </location>
</feature>
<feature type="compositionally biased region" description="Low complexity" evidence="7">
    <location>
        <begin position="774"/>
        <end position="796"/>
    </location>
</feature>
<dbReference type="SUPFAM" id="SSF49785">
    <property type="entry name" value="Galactose-binding domain-like"/>
    <property type="match status" value="1"/>
</dbReference>
<dbReference type="GeneID" id="116291804"/>
<feature type="compositionally biased region" description="Basic residues" evidence="7">
    <location>
        <begin position="162"/>
        <end position="175"/>
    </location>
</feature>
<feature type="domain" description="CUB" evidence="9">
    <location>
        <begin position="1517"/>
        <end position="1629"/>
    </location>
</feature>
<feature type="compositionally biased region" description="Polar residues" evidence="7">
    <location>
        <begin position="326"/>
        <end position="336"/>
    </location>
</feature>
<dbReference type="GO" id="GO:0031410">
    <property type="term" value="C:cytoplasmic vesicle"/>
    <property type="evidence" value="ECO:0007669"/>
    <property type="project" value="TreeGrafter"/>
</dbReference>
<feature type="compositionally biased region" description="Basic and acidic residues" evidence="7">
    <location>
        <begin position="903"/>
        <end position="926"/>
    </location>
</feature>
<dbReference type="CDD" id="cd00041">
    <property type="entry name" value="CUB"/>
    <property type="match status" value="1"/>
</dbReference>
<evidence type="ECO:0000313" key="11">
    <source>
        <dbReference type="Proteomes" id="UP000515163"/>
    </source>
</evidence>
<dbReference type="GO" id="GO:0016020">
    <property type="term" value="C:membrane"/>
    <property type="evidence" value="ECO:0007669"/>
    <property type="project" value="UniProtKB-SubCell"/>
</dbReference>
<feature type="region of interest" description="Disordered" evidence="7">
    <location>
        <begin position="2995"/>
        <end position="3024"/>
    </location>
</feature>
<feature type="compositionally biased region" description="Pro residues" evidence="7">
    <location>
        <begin position="603"/>
        <end position="613"/>
    </location>
</feature>
<name>A0A6P8HGC2_ACTTE</name>
<feature type="compositionally biased region" description="Low complexity" evidence="7">
    <location>
        <begin position="692"/>
        <end position="713"/>
    </location>
</feature>
<feature type="compositionally biased region" description="Low complexity" evidence="7">
    <location>
        <begin position="3015"/>
        <end position="3024"/>
    </location>
</feature>
<feature type="region of interest" description="Disordered" evidence="7">
    <location>
        <begin position="2470"/>
        <end position="2513"/>
    </location>
</feature>
<keyword evidence="8" id="KW-0812">Transmembrane</keyword>
<feature type="region of interest" description="Disordered" evidence="7">
    <location>
        <begin position="2429"/>
        <end position="2448"/>
    </location>
</feature>
<evidence type="ECO:0000259" key="10">
    <source>
        <dbReference type="PROSITE" id="PS50022"/>
    </source>
</evidence>
<dbReference type="FunFam" id="2.60.120.290:FF:000013">
    <property type="entry name" value="Membrane frizzled-related protein"/>
    <property type="match status" value="1"/>
</dbReference>
<proteinExistence type="predicted"/>
<dbReference type="InterPro" id="IPR000421">
    <property type="entry name" value="FA58C"/>
</dbReference>
<feature type="compositionally biased region" description="Low complexity" evidence="7">
    <location>
        <begin position="586"/>
        <end position="602"/>
    </location>
</feature>
<dbReference type="InParanoid" id="A0A6P8HGC2"/>
<feature type="compositionally biased region" description="Basic and acidic residues" evidence="7">
    <location>
        <begin position="883"/>
        <end position="892"/>
    </location>
</feature>
<feature type="transmembrane region" description="Helical" evidence="8">
    <location>
        <begin position="3352"/>
        <end position="3378"/>
    </location>
</feature>
<dbReference type="SMART" id="SM00042">
    <property type="entry name" value="CUB"/>
    <property type="match status" value="1"/>
</dbReference>
<feature type="compositionally biased region" description="Basic and acidic residues" evidence="7">
    <location>
        <begin position="285"/>
        <end position="317"/>
    </location>
</feature>
<dbReference type="Pfam" id="PF23597">
    <property type="entry name" value="KIAA0319_N"/>
    <property type="match status" value="9"/>
</dbReference>
<evidence type="ECO:0000256" key="1">
    <source>
        <dbReference type="ARBA" id="ARBA00004370"/>
    </source>
</evidence>
<keyword evidence="11" id="KW-1185">Reference proteome</keyword>
<feature type="region of interest" description="Disordered" evidence="7">
    <location>
        <begin position="285"/>
        <end position="367"/>
    </location>
</feature>
<dbReference type="SUPFAM" id="SSF49854">
    <property type="entry name" value="Spermadhesin, CUB domain"/>
    <property type="match status" value="1"/>
</dbReference>
<feature type="compositionally biased region" description="Basic and acidic residues" evidence="7">
    <location>
        <begin position="2430"/>
        <end position="2448"/>
    </location>
</feature>
<dbReference type="FunFam" id="2.60.120.260:FF:000016">
    <property type="entry name" value="Contactin-associated protein-like 4 isoform 1"/>
    <property type="match status" value="1"/>
</dbReference>
<dbReference type="InterPro" id="IPR011106">
    <property type="entry name" value="MANSC_N"/>
</dbReference>
<evidence type="ECO:0000256" key="5">
    <source>
        <dbReference type="ARBA" id="ARBA00023180"/>
    </source>
</evidence>
<dbReference type="Pfam" id="PF13385">
    <property type="entry name" value="Laminin_G_3"/>
    <property type="match status" value="1"/>
</dbReference>
<feature type="compositionally biased region" description="Low complexity" evidence="7">
    <location>
        <begin position="186"/>
        <end position="197"/>
    </location>
</feature>
<feature type="compositionally biased region" description="Basic and acidic residues" evidence="7">
    <location>
        <begin position="655"/>
        <end position="667"/>
    </location>
</feature>
<organism evidence="11 12">
    <name type="scientific">Actinia tenebrosa</name>
    <name type="common">Australian red waratah sea anemone</name>
    <dbReference type="NCBI Taxonomy" id="6105"/>
    <lineage>
        <taxon>Eukaryota</taxon>
        <taxon>Metazoa</taxon>
        <taxon>Cnidaria</taxon>
        <taxon>Anthozoa</taxon>
        <taxon>Hexacorallia</taxon>
        <taxon>Actiniaria</taxon>
        <taxon>Actiniidae</taxon>
        <taxon>Actinia</taxon>
    </lineage>
</organism>
<feature type="region of interest" description="Disordered" evidence="7">
    <location>
        <begin position="2162"/>
        <end position="2197"/>
    </location>
</feature>
<feature type="domain" description="F5/8 type C" evidence="10">
    <location>
        <begin position="1142"/>
        <end position="1296"/>
    </location>
</feature>
<dbReference type="SUPFAM" id="SSF49899">
    <property type="entry name" value="Concanavalin A-like lectins/glucanases"/>
    <property type="match status" value="1"/>
</dbReference>
<dbReference type="InterPro" id="IPR013980">
    <property type="entry name" value="MANSC_dom"/>
</dbReference>
<dbReference type="PROSITE" id="PS01180">
    <property type="entry name" value="CUB"/>
    <property type="match status" value="1"/>
</dbReference>
<reference evidence="12" key="1">
    <citation type="submission" date="2025-08" db="UniProtKB">
        <authorList>
            <consortium name="RefSeq"/>
        </authorList>
    </citation>
    <scope>IDENTIFICATION</scope>
    <source>
        <tissue evidence="12">Tentacle</tissue>
    </source>
</reference>
<dbReference type="KEGG" id="aten:116291804"/>
<dbReference type="Gene3D" id="2.60.120.260">
    <property type="entry name" value="Galactose-binding domain-like"/>
    <property type="match status" value="1"/>
</dbReference>
<dbReference type="InterPro" id="IPR029865">
    <property type="entry name" value="KIAA0319-like"/>
</dbReference>
<feature type="region of interest" description="Disordered" evidence="7">
    <location>
        <begin position="380"/>
        <end position="936"/>
    </location>
</feature>
<feature type="compositionally biased region" description="Low complexity" evidence="7">
    <location>
        <begin position="2163"/>
        <end position="2176"/>
    </location>
</feature>
<feature type="compositionally biased region" description="Pro residues" evidence="7">
    <location>
        <begin position="714"/>
        <end position="724"/>
    </location>
</feature>
<dbReference type="SMART" id="SM00231">
    <property type="entry name" value="FA58C"/>
    <property type="match status" value="1"/>
</dbReference>
<comment type="subcellular location">
    <subcellularLocation>
        <location evidence="1">Membrane</location>
    </subcellularLocation>
</comment>
<dbReference type="InterPro" id="IPR035914">
    <property type="entry name" value="Sperma_CUB_dom_sf"/>
</dbReference>
<dbReference type="PANTHER" id="PTHR46182:SF2">
    <property type="entry name" value="FI19480P1"/>
    <property type="match status" value="1"/>
</dbReference>
<feature type="compositionally biased region" description="Polar residues" evidence="7">
    <location>
        <begin position="2995"/>
        <end position="3014"/>
    </location>
</feature>
<dbReference type="PROSITE" id="PS50022">
    <property type="entry name" value="FA58C_3"/>
    <property type="match status" value="1"/>
</dbReference>
<dbReference type="InterPro" id="IPR008979">
    <property type="entry name" value="Galactose-bd-like_sf"/>
</dbReference>
<dbReference type="SMART" id="SM00560">
    <property type="entry name" value="LamGL"/>
    <property type="match status" value="1"/>
</dbReference>
<evidence type="ECO:0000256" key="7">
    <source>
        <dbReference type="SAM" id="MobiDB-lite"/>
    </source>
</evidence>
<feature type="compositionally biased region" description="Low complexity" evidence="7">
    <location>
        <begin position="337"/>
        <end position="363"/>
    </location>
</feature>
<feature type="compositionally biased region" description="Pro residues" evidence="7">
    <location>
        <begin position="797"/>
        <end position="808"/>
    </location>
</feature>
<evidence type="ECO:0000256" key="6">
    <source>
        <dbReference type="PROSITE-ProRule" id="PRU00059"/>
    </source>
</evidence>
<dbReference type="Pfam" id="PF00431">
    <property type="entry name" value="CUB"/>
    <property type="match status" value="1"/>
</dbReference>
<comment type="caution">
    <text evidence="6">Lacks conserved residue(s) required for the propagation of feature annotation.</text>
</comment>
<keyword evidence="3 8" id="KW-0472">Membrane</keyword>
<feature type="compositionally biased region" description="Low complexity" evidence="7">
    <location>
        <begin position="854"/>
        <end position="870"/>
    </location>
</feature>
<dbReference type="OrthoDB" id="536372at2759"/>
<dbReference type="Gene3D" id="2.60.120.290">
    <property type="entry name" value="Spermadhesin, CUB domain"/>
    <property type="match status" value="1"/>
</dbReference>
<evidence type="ECO:0000256" key="4">
    <source>
        <dbReference type="ARBA" id="ARBA00023157"/>
    </source>
</evidence>
<protein>
    <submittedName>
        <fullName evidence="12">Uncharacterized protein LOC116291804 isoform X1</fullName>
    </submittedName>
</protein>
<dbReference type="Proteomes" id="UP000515163">
    <property type="component" value="Unplaced"/>
</dbReference>
<accession>A0A6P8HGC2</accession>
<feature type="compositionally biased region" description="Low complexity" evidence="7">
    <location>
        <begin position="516"/>
        <end position="558"/>
    </location>
</feature>
<feature type="compositionally biased region" description="Basic and acidic residues" evidence="7">
    <location>
        <begin position="1630"/>
        <end position="1641"/>
    </location>
</feature>
<dbReference type="GO" id="GO:0001764">
    <property type="term" value="P:neuron migration"/>
    <property type="evidence" value="ECO:0007669"/>
    <property type="project" value="TreeGrafter"/>
</dbReference>
<dbReference type="SMART" id="SM00765">
    <property type="entry name" value="MANEC"/>
    <property type="match status" value="6"/>
</dbReference>
<dbReference type="PANTHER" id="PTHR46182">
    <property type="entry name" value="FI19480P1"/>
    <property type="match status" value="1"/>
</dbReference>
<evidence type="ECO:0000313" key="12">
    <source>
        <dbReference type="RefSeq" id="XP_031554876.1"/>
    </source>
</evidence>
<evidence type="ECO:0000256" key="2">
    <source>
        <dbReference type="ARBA" id="ARBA00022729"/>
    </source>
</evidence>
<dbReference type="Gene3D" id="2.60.120.200">
    <property type="match status" value="1"/>
</dbReference>
<dbReference type="InterPro" id="IPR000859">
    <property type="entry name" value="CUB_dom"/>
</dbReference>
<dbReference type="InterPro" id="IPR013320">
    <property type="entry name" value="ConA-like_dom_sf"/>
</dbReference>
<dbReference type="PROSITE" id="PS01285">
    <property type="entry name" value="FA58C_1"/>
    <property type="match status" value="1"/>
</dbReference>
<evidence type="ECO:0000259" key="9">
    <source>
        <dbReference type="PROSITE" id="PS01180"/>
    </source>
</evidence>
<gene>
    <name evidence="12" type="primary">LOC116291804</name>
</gene>
<evidence type="ECO:0000256" key="8">
    <source>
        <dbReference type="SAM" id="Phobius"/>
    </source>
</evidence>